<sequence>MESYIQISKINDFMFCPLSLYLHSVYESFDTSLYHEAAQIEGRANHEGIEQGTYSTSKHILQGLSVYSERFGIMGRIDIYDEKKKLLVERKTRIKTLWPGYVYQVYGQYFAMREMGYRIEQIALHSLKNNKRYFLPIPTERDEKRFGFFIDQMRAFDIRRYKNHRCHKCMRSIYGLLTW</sequence>
<comment type="caution">
    <text evidence="1">The sequence shown here is derived from an EMBL/GenBank/DDBJ whole genome shotgun (WGS) entry which is preliminary data.</text>
</comment>
<accession>A0A1G2L5S1</accession>
<proteinExistence type="predicted"/>
<name>A0A1G2L5S1_9BACT</name>
<evidence type="ECO:0000313" key="2">
    <source>
        <dbReference type="Proteomes" id="UP000176510"/>
    </source>
</evidence>
<reference evidence="1 2" key="1">
    <citation type="journal article" date="2016" name="Nat. Commun.">
        <title>Thousands of microbial genomes shed light on interconnected biogeochemical processes in an aquifer system.</title>
        <authorList>
            <person name="Anantharaman K."/>
            <person name="Brown C.T."/>
            <person name="Hug L.A."/>
            <person name="Sharon I."/>
            <person name="Castelle C.J."/>
            <person name="Probst A.J."/>
            <person name="Thomas B.C."/>
            <person name="Singh A."/>
            <person name="Wilkins M.J."/>
            <person name="Karaoz U."/>
            <person name="Brodie E.L."/>
            <person name="Williams K.H."/>
            <person name="Hubbard S.S."/>
            <person name="Banfield J.F."/>
        </authorList>
    </citation>
    <scope>NUCLEOTIDE SEQUENCE [LARGE SCALE GENOMIC DNA]</scope>
</reference>
<dbReference type="InterPro" id="IPR011604">
    <property type="entry name" value="PDDEXK-like_dom_sf"/>
</dbReference>
<dbReference type="InterPro" id="IPR027616">
    <property type="entry name" value="Cas4_PREFRAN"/>
</dbReference>
<evidence type="ECO:0000313" key="1">
    <source>
        <dbReference type="EMBL" id="OHA06993.1"/>
    </source>
</evidence>
<protein>
    <submittedName>
        <fullName evidence="1">Type V CRISPR-associated protein Cas4</fullName>
    </submittedName>
</protein>
<dbReference type="AlphaFoldDB" id="A0A1G2L5S1"/>
<gene>
    <name evidence="1" type="ORF">A3B34_00045</name>
</gene>
<organism evidence="1 2">
    <name type="scientific">Candidatus Sungbacteria bacterium RIFCSPLOWO2_01_FULL_54_21</name>
    <dbReference type="NCBI Taxonomy" id="1802279"/>
    <lineage>
        <taxon>Bacteria</taxon>
        <taxon>Candidatus Sungiibacteriota</taxon>
    </lineage>
</organism>
<dbReference type="EMBL" id="MHQR01000028">
    <property type="protein sequence ID" value="OHA06993.1"/>
    <property type="molecule type" value="Genomic_DNA"/>
</dbReference>
<dbReference type="Proteomes" id="UP000176510">
    <property type="component" value="Unassembled WGS sequence"/>
</dbReference>
<dbReference type="STRING" id="1802279.A3B34_00045"/>
<dbReference type="NCBIfam" id="TIGR04328">
    <property type="entry name" value="cas4_PREFRAN"/>
    <property type="match status" value="1"/>
</dbReference>
<dbReference type="Gene3D" id="3.90.320.10">
    <property type="match status" value="1"/>
</dbReference>